<sequence>MFGLGCGALIGTLLGELLGMLLPVGVVKDFFLTSINFDLAGLAGQDSGVIILNLIIFSVKFGLSLKFNFTSLIGLATAYYLLRFFR</sequence>
<dbReference type="EMBL" id="UINC01001426">
    <property type="protein sequence ID" value="SUZ80393.1"/>
    <property type="molecule type" value="Genomic_DNA"/>
</dbReference>
<evidence type="ECO:0008006" key="3">
    <source>
        <dbReference type="Google" id="ProtNLM"/>
    </source>
</evidence>
<proteinExistence type="predicted"/>
<accession>A0A381QS81</accession>
<dbReference type="InterPro" id="IPR025470">
    <property type="entry name" value="DUF4321"/>
</dbReference>
<evidence type="ECO:0000313" key="2">
    <source>
        <dbReference type="EMBL" id="SUZ80393.1"/>
    </source>
</evidence>
<reference evidence="2" key="1">
    <citation type="submission" date="2018-05" db="EMBL/GenBank/DDBJ databases">
        <authorList>
            <person name="Lanie J.A."/>
            <person name="Ng W.-L."/>
            <person name="Kazmierczak K.M."/>
            <person name="Andrzejewski T.M."/>
            <person name="Davidsen T.M."/>
            <person name="Wayne K.J."/>
            <person name="Tettelin H."/>
            <person name="Glass J.I."/>
            <person name="Rusch D."/>
            <person name="Podicherti R."/>
            <person name="Tsui H.-C.T."/>
            <person name="Winkler M.E."/>
        </authorList>
    </citation>
    <scope>NUCLEOTIDE SEQUENCE</scope>
</reference>
<feature type="transmembrane region" description="Helical" evidence="1">
    <location>
        <begin position="6"/>
        <end position="27"/>
    </location>
</feature>
<organism evidence="2">
    <name type="scientific">marine metagenome</name>
    <dbReference type="NCBI Taxonomy" id="408172"/>
    <lineage>
        <taxon>unclassified sequences</taxon>
        <taxon>metagenomes</taxon>
        <taxon>ecological metagenomes</taxon>
    </lineage>
</organism>
<keyword evidence="1" id="KW-1133">Transmembrane helix</keyword>
<keyword evidence="1" id="KW-0812">Transmembrane</keyword>
<protein>
    <recommendedName>
        <fullName evidence="3">DUF4321 domain-containing protein</fullName>
    </recommendedName>
</protein>
<feature type="transmembrane region" description="Helical" evidence="1">
    <location>
        <begin position="39"/>
        <end position="59"/>
    </location>
</feature>
<gene>
    <name evidence="2" type="ORF">METZ01_LOCUS33247</name>
</gene>
<name>A0A381QS81_9ZZZZ</name>
<keyword evidence="1" id="KW-0472">Membrane</keyword>
<dbReference type="AlphaFoldDB" id="A0A381QS81"/>
<evidence type="ECO:0000256" key="1">
    <source>
        <dbReference type="SAM" id="Phobius"/>
    </source>
</evidence>
<dbReference type="Pfam" id="PF14209">
    <property type="entry name" value="DUF4321"/>
    <property type="match status" value="1"/>
</dbReference>